<gene>
    <name evidence="9" type="ORF">CLV98_1225</name>
</gene>
<feature type="transmembrane region" description="Helical" evidence="6">
    <location>
        <begin position="391"/>
        <end position="412"/>
    </location>
</feature>
<keyword evidence="2" id="KW-1003">Cell membrane</keyword>
<evidence type="ECO:0000256" key="3">
    <source>
        <dbReference type="ARBA" id="ARBA00022692"/>
    </source>
</evidence>
<keyword evidence="5 6" id="KW-0472">Membrane</keyword>
<dbReference type="AlphaFoldDB" id="A0A316A815"/>
<evidence type="ECO:0000313" key="9">
    <source>
        <dbReference type="EMBL" id="PWJ53579.1"/>
    </source>
</evidence>
<feature type="domain" description="MacB-like periplasmic core" evidence="8">
    <location>
        <begin position="20"/>
        <end position="235"/>
    </location>
</feature>
<feature type="transmembrane region" description="Helical" evidence="6">
    <location>
        <begin position="20"/>
        <end position="42"/>
    </location>
</feature>
<dbReference type="InterPro" id="IPR003838">
    <property type="entry name" value="ABC3_permease_C"/>
</dbReference>
<feature type="transmembrane region" description="Helical" evidence="6">
    <location>
        <begin position="349"/>
        <end position="370"/>
    </location>
</feature>
<evidence type="ECO:0000256" key="2">
    <source>
        <dbReference type="ARBA" id="ARBA00022475"/>
    </source>
</evidence>
<protein>
    <submittedName>
        <fullName evidence="9">Putative ABC transport system permease protein</fullName>
    </submittedName>
</protein>
<keyword evidence="4 6" id="KW-1133">Transmembrane helix</keyword>
<evidence type="ECO:0000256" key="1">
    <source>
        <dbReference type="ARBA" id="ARBA00004651"/>
    </source>
</evidence>
<organism evidence="9 10">
    <name type="scientific">Dyadobacter jejuensis</name>
    <dbReference type="NCBI Taxonomy" id="1082580"/>
    <lineage>
        <taxon>Bacteria</taxon>
        <taxon>Pseudomonadati</taxon>
        <taxon>Bacteroidota</taxon>
        <taxon>Cytophagia</taxon>
        <taxon>Cytophagales</taxon>
        <taxon>Spirosomataceae</taxon>
        <taxon>Dyadobacter</taxon>
    </lineage>
</organism>
<keyword evidence="10" id="KW-1185">Reference proteome</keyword>
<dbReference type="PANTHER" id="PTHR30572">
    <property type="entry name" value="MEMBRANE COMPONENT OF TRANSPORTER-RELATED"/>
    <property type="match status" value="1"/>
</dbReference>
<sequence length="807" mass="89386">MLTNYIKIAWRNLRRNRITTLINVVGLALGLCASFLIGLYIWDELSYDRYNVKASQIVRVTLFGSMQGGKINEPHVMPPTAATLVEDYPEVVQATRIRKAGTPVVRIGEKLFADDEMAAVDSNFFQVFTLPLLQGHASTVLNTPFSVVISKRLAAKYFGKENSIGKIIQIKGKANPFKITGVFEGIPSNSHFHFDLLTSMSAMQDAQSMSWMTSEYYTYLVLQQGYDYKKLEAKLPHTVDKYMGPQLQKSLGLTMAEFKGGGNSLVLKLQPLTDIHLRSNFTADIGTNGDIKYVYIFSAVGLFMLLIACINFMNLSTASASKRAKEVGIRKVLGATKEELVGQFLSESALLTFIAMVLASILAVMVLPLFNELSGKEMILDTNFLMAKMPLALLFGLFIGILAGGYPAFFLSSFNPVSILRGRFSTSTKSTGLRSGLVVVQFFISIALLAGTLVVYRQLEFIQNKKLGYEKERVIVLSDTWALGKNQEAFVQALLQDQSVANVSASGYVPAGASFNNNYMVYPDSHSTQLVKTIRYDVDYGYLSTLKMEMASGRYFSKDFGNDSVHVVINETAAHMIGWTSESALGHTISHTNNEGHKRVYTVIGVVKDFHFRSLHESISPLVMQLGGDPGYLIVKAQGDHIAALLSRIENNWNKFKPERPFSFSFLDDRYNATYQSERRTGQILGLFASLTVFVACLGLFGLATFTAEQRVKEIGVRRVLGASVTSVVLLLSRDFVKLVGVGAMLAIPVTWYVMSNWLSDFEYRIDLTPSIFIYSSLLSVLVALITISYQSIRAAIANPVKSLKSE</sequence>
<evidence type="ECO:0000313" key="10">
    <source>
        <dbReference type="Proteomes" id="UP000245880"/>
    </source>
</evidence>
<dbReference type="OrthoDB" id="5933722at2"/>
<feature type="transmembrane region" description="Helical" evidence="6">
    <location>
        <begin position="684"/>
        <end position="703"/>
    </location>
</feature>
<dbReference type="GO" id="GO:0022857">
    <property type="term" value="F:transmembrane transporter activity"/>
    <property type="evidence" value="ECO:0007669"/>
    <property type="project" value="TreeGrafter"/>
</dbReference>
<feature type="transmembrane region" description="Helical" evidence="6">
    <location>
        <begin position="432"/>
        <end position="456"/>
    </location>
</feature>
<feature type="domain" description="ABC3 transporter permease C-terminal" evidence="7">
    <location>
        <begin position="687"/>
        <end position="800"/>
    </location>
</feature>
<dbReference type="Proteomes" id="UP000245880">
    <property type="component" value="Unassembled WGS sequence"/>
</dbReference>
<evidence type="ECO:0000259" key="7">
    <source>
        <dbReference type="Pfam" id="PF02687"/>
    </source>
</evidence>
<evidence type="ECO:0000256" key="4">
    <source>
        <dbReference type="ARBA" id="ARBA00022989"/>
    </source>
</evidence>
<comment type="caution">
    <text evidence="9">The sequence shown here is derived from an EMBL/GenBank/DDBJ whole genome shotgun (WGS) entry which is preliminary data.</text>
</comment>
<feature type="transmembrane region" description="Helical" evidence="6">
    <location>
        <begin position="293"/>
        <end position="313"/>
    </location>
</feature>
<name>A0A316A815_9BACT</name>
<feature type="domain" description="ABC3 transporter permease C-terminal" evidence="7">
    <location>
        <begin position="300"/>
        <end position="416"/>
    </location>
</feature>
<comment type="subcellular location">
    <subcellularLocation>
        <location evidence="1">Cell membrane</location>
        <topology evidence="1">Multi-pass membrane protein</topology>
    </subcellularLocation>
</comment>
<keyword evidence="3 6" id="KW-0812">Transmembrane</keyword>
<feature type="transmembrane region" description="Helical" evidence="6">
    <location>
        <begin position="715"/>
        <end position="732"/>
    </location>
</feature>
<dbReference type="InterPro" id="IPR025857">
    <property type="entry name" value="MacB_PCD"/>
</dbReference>
<evidence type="ECO:0000256" key="5">
    <source>
        <dbReference type="ARBA" id="ARBA00023136"/>
    </source>
</evidence>
<dbReference type="PANTHER" id="PTHR30572:SF18">
    <property type="entry name" value="ABC-TYPE MACROLIDE FAMILY EXPORT SYSTEM PERMEASE COMPONENT 2"/>
    <property type="match status" value="1"/>
</dbReference>
<dbReference type="RefSeq" id="WP_109678133.1">
    <property type="nucleotide sequence ID" value="NZ_QGDT01000022.1"/>
</dbReference>
<evidence type="ECO:0000259" key="8">
    <source>
        <dbReference type="Pfam" id="PF12704"/>
    </source>
</evidence>
<reference evidence="9 10" key="1">
    <citation type="submission" date="2018-03" db="EMBL/GenBank/DDBJ databases">
        <title>Genomic Encyclopedia of Archaeal and Bacterial Type Strains, Phase II (KMG-II): from individual species to whole genera.</title>
        <authorList>
            <person name="Goeker M."/>
        </authorList>
    </citation>
    <scope>NUCLEOTIDE SEQUENCE [LARGE SCALE GENOMIC DNA]</scope>
    <source>
        <strain evidence="9 10">DSM 100346</strain>
    </source>
</reference>
<accession>A0A316A815</accession>
<dbReference type="GO" id="GO:0005886">
    <property type="term" value="C:plasma membrane"/>
    <property type="evidence" value="ECO:0007669"/>
    <property type="project" value="UniProtKB-SubCell"/>
</dbReference>
<dbReference type="InterPro" id="IPR050250">
    <property type="entry name" value="Macrolide_Exporter_MacB"/>
</dbReference>
<evidence type="ECO:0000256" key="6">
    <source>
        <dbReference type="SAM" id="Phobius"/>
    </source>
</evidence>
<dbReference type="Pfam" id="PF02687">
    <property type="entry name" value="FtsX"/>
    <property type="match status" value="2"/>
</dbReference>
<feature type="domain" description="MacB-like periplasmic core" evidence="8">
    <location>
        <begin position="486"/>
        <end position="610"/>
    </location>
</feature>
<proteinExistence type="predicted"/>
<feature type="transmembrane region" description="Helical" evidence="6">
    <location>
        <begin position="739"/>
        <end position="760"/>
    </location>
</feature>
<dbReference type="EMBL" id="QGDT01000022">
    <property type="protein sequence ID" value="PWJ53579.1"/>
    <property type="molecule type" value="Genomic_DNA"/>
</dbReference>
<dbReference type="Pfam" id="PF12704">
    <property type="entry name" value="MacB_PCD"/>
    <property type="match status" value="2"/>
</dbReference>
<feature type="transmembrane region" description="Helical" evidence="6">
    <location>
        <begin position="772"/>
        <end position="793"/>
    </location>
</feature>